<dbReference type="Proteomes" id="UP001229421">
    <property type="component" value="Unassembled WGS sequence"/>
</dbReference>
<evidence type="ECO:0000256" key="6">
    <source>
        <dbReference type="PROSITE-ProRule" id="PRU00146"/>
    </source>
</evidence>
<proteinExistence type="predicted"/>
<gene>
    <name evidence="8" type="ORF">QVD17_32076</name>
</gene>
<evidence type="ECO:0000313" key="8">
    <source>
        <dbReference type="EMBL" id="KAK1416287.1"/>
    </source>
</evidence>
<keyword evidence="9" id="KW-1185">Reference proteome</keyword>
<keyword evidence="3" id="KW-0862">Zinc</keyword>
<evidence type="ECO:0000313" key="9">
    <source>
        <dbReference type="Proteomes" id="UP001229421"/>
    </source>
</evidence>
<evidence type="ECO:0000256" key="3">
    <source>
        <dbReference type="ARBA" id="ARBA00022833"/>
    </source>
</evidence>
<dbReference type="PROSITE" id="PS50016">
    <property type="entry name" value="ZF_PHD_2"/>
    <property type="match status" value="1"/>
</dbReference>
<keyword evidence="2 6" id="KW-0863">Zinc-finger</keyword>
<evidence type="ECO:0000256" key="2">
    <source>
        <dbReference type="ARBA" id="ARBA00022771"/>
    </source>
</evidence>
<dbReference type="InterPro" id="IPR057765">
    <property type="entry name" value="MS1-like_ubiquitin"/>
</dbReference>
<dbReference type="InterPro" id="IPR058054">
    <property type="entry name" value="Znf_MS1-like"/>
</dbReference>
<dbReference type="Gene3D" id="3.30.40.10">
    <property type="entry name" value="Zinc/RING finger domain, C3HC4 (zinc finger)"/>
    <property type="match status" value="1"/>
</dbReference>
<dbReference type="PANTHER" id="PTHR46201">
    <property type="entry name" value="PHD FINGER PROTEIN MALE MEIOCYTE DEATH 1-RELATED"/>
    <property type="match status" value="1"/>
</dbReference>
<keyword evidence="4" id="KW-0805">Transcription regulation</keyword>
<dbReference type="InterPro" id="IPR019787">
    <property type="entry name" value="Znf_PHD-finger"/>
</dbReference>
<dbReference type="EMBL" id="JAUHHV010000008">
    <property type="protein sequence ID" value="KAK1416287.1"/>
    <property type="molecule type" value="Genomic_DNA"/>
</dbReference>
<name>A0AAD8K4Z1_TARER</name>
<dbReference type="AlphaFoldDB" id="A0AAD8K4Z1"/>
<accession>A0AAD8K4Z1</accession>
<reference evidence="8" key="1">
    <citation type="journal article" date="2023" name="bioRxiv">
        <title>Improved chromosome-level genome assembly for marigold (Tagetes erecta).</title>
        <authorList>
            <person name="Jiang F."/>
            <person name="Yuan L."/>
            <person name="Wang S."/>
            <person name="Wang H."/>
            <person name="Xu D."/>
            <person name="Wang A."/>
            <person name="Fan W."/>
        </authorList>
    </citation>
    <scope>NUCLEOTIDE SEQUENCE</scope>
    <source>
        <strain evidence="8">WSJ</strain>
        <tissue evidence="8">Leaf</tissue>
    </source>
</reference>
<sequence length="748" mass="85366">MATLEACIKINNSRKRKQRIYEFNSFAESIGDYSGPFRDNIRSFVNEFGEQIDHQSVWSTLLLCESNGAVFPLYIIEEHINEHSLHSVNSVPPFCSHCKFVGWGHHFVCKRRYRFMIPSYGDKRSLKDYDRNYNLELDDSYVLHGLIHCNGFGHLISVNKLELGSSISLTETDVMNFWDSICNSLKTRKVSVADVKLERSIELRLIHGVAFKCSWFGNWGYKFANGSFGVTDEKYRGSVHFLAELSLDKIIDDVKNTVNQKKLQQIISKYQELSEIQLCSLSELLQCVLEVKQTREIERRIVSPRKVSKHEHTAFDEESQNSMSLDQFLTSLMDADCRWPQRRVEYSLEVIVKLLKQKNDAMSRHELRESARQFVGDTGLIDFVLKSINVLSFGNYIIRRVVNSLTKLVEFEICEAAFDSVNMKPVSSLWKLEPRWPKKRLEKTAKVIANILKEHKILSTGRNEAMSRKDLRNLASNYVGDTGLIDFVLKSIDNLVVGNQIVSRTKNPLTRLMEFEIRDRNNDEFGQEGDEDAYGDMLFLYSNVLLGYPWWNSVSQASTIVLNSKYFVKEWEFGVGDDELMTLTCRVLPSFDELDTELTRPLPPGEVVLVTPWMTIGNLKEVAQCALRDTYCLMNKFVVRQIGGLKGIHDEVVLSRAVEAGAQVWVRGCGLDLGTVLRYEGGDGYAGESRVECVCGARDDDGERMVACDECHVWKHTKCCGIEDDDPAPVEFVCGECDARSMSELLSQ</sequence>
<dbReference type="InterPro" id="IPR013083">
    <property type="entry name" value="Znf_RING/FYVE/PHD"/>
</dbReference>
<dbReference type="SUPFAM" id="SSF57903">
    <property type="entry name" value="FYVE/PHD zinc finger"/>
    <property type="match status" value="1"/>
</dbReference>
<dbReference type="GO" id="GO:0008270">
    <property type="term" value="F:zinc ion binding"/>
    <property type="evidence" value="ECO:0007669"/>
    <property type="project" value="UniProtKB-KW"/>
</dbReference>
<comment type="caution">
    <text evidence="8">The sequence shown here is derived from an EMBL/GenBank/DDBJ whole genome shotgun (WGS) entry which is preliminary data.</text>
</comment>
<dbReference type="Pfam" id="PF00628">
    <property type="entry name" value="PHD"/>
    <property type="match status" value="1"/>
</dbReference>
<dbReference type="SMART" id="SM00249">
    <property type="entry name" value="PHD"/>
    <property type="match status" value="1"/>
</dbReference>
<evidence type="ECO:0000256" key="4">
    <source>
        <dbReference type="ARBA" id="ARBA00023015"/>
    </source>
</evidence>
<protein>
    <recommendedName>
        <fullName evidence="7">PHD-type domain-containing protein</fullName>
    </recommendedName>
</protein>
<dbReference type="PANTHER" id="PTHR46201:SF8">
    <property type="entry name" value="CHROMATIN REGULATOR PHD FAMILY"/>
    <property type="match status" value="1"/>
</dbReference>
<dbReference type="InterPro" id="IPR001965">
    <property type="entry name" value="Znf_PHD"/>
</dbReference>
<evidence type="ECO:0000259" key="7">
    <source>
        <dbReference type="PROSITE" id="PS50016"/>
    </source>
</evidence>
<dbReference type="InterPro" id="IPR059080">
    <property type="entry name" value="WHD_PTC1"/>
</dbReference>
<organism evidence="8 9">
    <name type="scientific">Tagetes erecta</name>
    <name type="common">African marigold</name>
    <dbReference type="NCBI Taxonomy" id="13708"/>
    <lineage>
        <taxon>Eukaryota</taxon>
        <taxon>Viridiplantae</taxon>
        <taxon>Streptophyta</taxon>
        <taxon>Embryophyta</taxon>
        <taxon>Tracheophyta</taxon>
        <taxon>Spermatophyta</taxon>
        <taxon>Magnoliopsida</taxon>
        <taxon>eudicotyledons</taxon>
        <taxon>Gunneridae</taxon>
        <taxon>Pentapetalae</taxon>
        <taxon>asterids</taxon>
        <taxon>campanulids</taxon>
        <taxon>Asterales</taxon>
        <taxon>Asteraceae</taxon>
        <taxon>Asteroideae</taxon>
        <taxon>Heliantheae alliance</taxon>
        <taxon>Tageteae</taxon>
        <taxon>Tagetes</taxon>
    </lineage>
</organism>
<dbReference type="InterPro" id="IPR011011">
    <property type="entry name" value="Znf_FYVE_PHD"/>
</dbReference>
<dbReference type="Pfam" id="PF25565">
    <property type="entry name" value="Ubiquitin_At1g33420"/>
    <property type="match status" value="1"/>
</dbReference>
<keyword evidence="5" id="KW-0804">Transcription</keyword>
<feature type="domain" description="PHD-type" evidence="7">
    <location>
        <begin position="690"/>
        <end position="740"/>
    </location>
</feature>
<evidence type="ECO:0000256" key="1">
    <source>
        <dbReference type="ARBA" id="ARBA00022723"/>
    </source>
</evidence>
<evidence type="ECO:0000256" key="5">
    <source>
        <dbReference type="ARBA" id="ARBA00023163"/>
    </source>
</evidence>
<dbReference type="CDD" id="cd15556">
    <property type="entry name" value="PHD_MMD1_like"/>
    <property type="match status" value="1"/>
</dbReference>
<dbReference type="Pfam" id="PF25874">
    <property type="entry name" value="WHD_plant_repro"/>
    <property type="match status" value="2"/>
</dbReference>
<keyword evidence="1" id="KW-0479">Metal-binding</keyword>